<dbReference type="InterPro" id="IPR011990">
    <property type="entry name" value="TPR-like_helical_dom_sf"/>
</dbReference>
<organism evidence="2 3">
    <name type="scientific">Rhizobium grahamii CCGE 502</name>
    <dbReference type="NCBI Taxonomy" id="990285"/>
    <lineage>
        <taxon>Bacteria</taxon>
        <taxon>Pseudomonadati</taxon>
        <taxon>Pseudomonadota</taxon>
        <taxon>Alphaproteobacteria</taxon>
        <taxon>Hyphomicrobiales</taxon>
        <taxon>Rhizobiaceae</taxon>
        <taxon>Rhizobium/Agrobacterium group</taxon>
        <taxon>Rhizobium</taxon>
    </lineage>
</organism>
<dbReference type="AlphaFoldDB" id="S3HF04"/>
<evidence type="ECO:0000313" key="2">
    <source>
        <dbReference type="EMBL" id="EPE96645.1"/>
    </source>
</evidence>
<dbReference type="Proteomes" id="UP000014411">
    <property type="component" value="Unassembled WGS sequence"/>
</dbReference>
<proteinExistence type="predicted"/>
<dbReference type="SUPFAM" id="SSF48452">
    <property type="entry name" value="TPR-like"/>
    <property type="match status" value="1"/>
</dbReference>
<feature type="domain" description="Bacterial transcriptional activator" evidence="1">
    <location>
        <begin position="94"/>
        <end position="229"/>
    </location>
</feature>
<dbReference type="InterPro" id="IPR051677">
    <property type="entry name" value="AfsR-DnrI-RedD_regulator"/>
</dbReference>
<sequence>MGRKVGGSTPELRKICVVGGLVIDPPLQLSLAARRVVAYLVIKGHPVSRPVAAAELWPDVIESAARANLRRALWRLPPGWVNCVGDDLTLHVECDLAEANRASNLALNGEALTLEQIQLLSGDILPGWLDDWILLAHEGFRLLRVQALEAACRTMISKGAFALATQAGAAAFAAEPLRESAAEALIEAHLAQHNRYQAVQCFRELAKRLSVELGVDPDPSLTERLSALSLQL</sequence>
<dbReference type="PANTHER" id="PTHR35807">
    <property type="entry name" value="TRANSCRIPTIONAL REGULATOR REDD-RELATED"/>
    <property type="match status" value="1"/>
</dbReference>
<name>S3HF04_9HYPH</name>
<accession>S3HF04</accession>
<dbReference type="HOGENOM" id="CLU_004665_3_0_5"/>
<keyword evidence="3" id="KW-1185">Reference proteome</keyword>
<dbReference type="Pfam" id="PF03704">
    <property type="entry name" value="BTAD"/>
    <property type="match status" value="1"/>
</dbReference>
<protein>
    <submittedName>
        <fullName evidence="2">Transcriptional regulator</fullName>
    </submittedName>
</protein>
<dbReference type="Gene3D" id="1.25.40.10">
    <property type="entry name" value="Tetratricopeptide repeat domain"/>
    <property type="match status" value="1"/>
</dbReference>
<dbReference type="RefSeq" id="WP_016555674.1">
    <property type="nucleotide sequence ID" value="NZ_AEYE02000022.1"/>
</dbReference>
<dbReference type="STRING" id="990285.RGCCGE502_18455"/>
<dbReference type="eggNOG" id="COG3629">
    <property type="taxonomic scope" value="Bacteria"/>
</dbReference>
<reference evidence="2 3" key="1">
    <citation type="journal article" date="2012" name="J. Bacteriol.">
        <title>Genome sequence of Rhizobium grahamii CCGE502, a broad-host-range symbiont with low nodulation competitiveness in Phaseolus vulgaris.</title>
        <authorList>
            <person name="Althabegoiti M.J."/>
            <person name="Lozano L."/>
            <person name="Torres-Tejerizo G."/>
            <person name="Ormeno-Orrillo E."/>
            <person name="Rogel M.A."/>
            <person name="Gonzalez V."/>
            <person name="Martinez-Romero E."/>
        </authorList>
    </citation>
    <scope>NUCLEOTIDE SEQUENCE [LARGE SCALE GENOMIC DNA]</scope>
    <source>
        <strain evidence="2 3">CCGE 502</strain>
    </source>
</reference>
<evidence type="ECO:0000259" key="1">
    <source>
        <dbReference type="SMART" id="SM01043"/>
    </source>
</evidence>
<dbReference type="InterPro" id="IPR005158">
    <property type="entry name" value="BTAD"/>
</dbReference>
<evidence type="ECO:0000313" key="3">
    <source>
        <dbReference type="Proteomes" id="UP000014411"/>
    </source>
</evidence>
<dbReference type="SMART" id="SM01043">
    <property type="entry name" value="BTAD"/>
    <property type="match status" value="1"/>
</dbReference>
<gene>
    <name evidence="2" type="ORF">RGCCGE502_18455</name>
</gene>
<comment type="caution">
    <text evidence="2">The sequence shown here is derived from an EMBL/GenBank/DDBJ whole genome shotgun (WGS) entry which is preliminary data.</text>
</comment>
<dbReference type="EMBL" id="AEYE02000022">
    <property type="protein sequence ID" value="EPE96645.1"/>
    <property type="molecule type" value="Genomic_DNA"/>
</dbReference>
<dbReference type="PANTHER" id="PTHR35807:SF2">
    <property type="entry name" value="TRANSCRIPTIONAL ACTIVATOR DOMAIN"/>
    <property type="match status" value="1"/>
</dbReference>